<proteinExistence type="predicted"/>
<dbReference type="PANTHER" id="PTHR14690">
    <property type="entry name" value="IQ MOTIF CONTAINING WITH AAA DOMAIN 1"/>
    <property type="match status" value="1"/>
</dbReference>
<dbReference type="OrthoDB" id="3046016at2759"/>
<evidence type="ECO:0000313" key="3">
    <source>
        <dbReference type="EMBL" id="ORY51588.1"/>
    </source>
</evidence>
<name>A0A1Y2CX28_9FUNG</name>
<dbReference type="EMBL" id="MCGO01000005">
    <property type="protein sequence ID" value="ORY51588.1"/>
    <property type="molecule type" value="Genomic_DNA"/>
</dbReference>
<dbReference type="GO" id="GO:0016887">
    <property type="term" value="F:ATP hydrolysis activity"/>
    <property type="evidence" value="ECO:0007669"/>
    <property type="project" value="InterPro"/>
</dbReference>
<feature type="domain" description="ATPase AAA-type core" evidence="2">
    <location>
        <begin position="564"/>
        <end position="656"/>
    </location>
</feature>
<dbReference type="Proteomes" id="UP000193642">
    <property type="component" value="Unassembled WGS sequence"/>
</dbReference>
<evidence type="ECO:0000313" key="4">
    <source>
        <dbReference type="Proteomes" id="UP000193642"/>
    </source>
</evidence>
<dbReference type="Pfam" id="PF00612">
    <property type="entry name" value="IQ"/>
    <property type="match status" value="1"/>
</dbReference>
<feature type="compositionally biased region" description="Low complexity" evidence="1">
    <location>
        <begin position="322"/>
        <end position="333"/>
    </location>
</feature>
<dbReference type="Pfam" id="PF00004">
    <property type="entry name" value="AAA"/>
    <property type="match status" value="1"/>
</dbReference>
<protein>
    <recommendedName>
        <fullName evidence="2">ATPase AAA-type core domain-containing protein</fullName>
    </recommendedName>
</protein>
<evidence type="ECO:0000259" key="2">
    <source>
        <dbReference type="Pfam" id="PF00004"/>
    </source>
</evidence>
<dbReference type="InterPro" id="IPR000048">
    <property type="entry name" value="IQ_motif_EF-hand-BS"/>
</dbReference>
<dbReference type="InterPro" id="IPR052267">
    <property type="entry name" value="N-DRC_Component"/>
</dbReference>
<feature type="compositionally biased region" description="Basic and acidic residues" evidence="1">
    <location>
        <begin position="340"/>
        <end position="354"/>
    </location>
</feature>
<keyword evidence="4" id="KW-1185">Reference proteome</keyword>
<feature type="region of interest" description="Disordered" evidence="1">
    <location>
        <begin position="446"/>
        <end position="486"/>
    </location>
</feature>
<dbReference type="CDD" id="cd23767">
    <property type="entry name" value="IQCD"/>
    <property type="match status" value="1"/>
</dbReference>
<feature type="compositionally biased region" description="Basic residues" evidence="1">
    <location>
        <begin position="448"/>
        <end position="479"/>
    </location>
</feature>
<dbReference type="Gene3D" id="1.10.8.60">
    <property type="match status" value="1"/>
</dbReference>
<gene>
    <name evidence="3" type="ORF">BCR33DRAFT_752854</name>
</gene>
<dbReference type="SMART" id="SM00015">
    <property type="entry name" value="IQ"/>
    <property type="match status" value="1"/>
</dbReference>
<evidence type="ECO:0000256" key="1">
    <source>
        <dbReference type="SAM" id="MobiDB-lite"/>
    </source>
</evidence>
<dbReference type="Gene3D" id="3.40.50.300">
    <property type="entry name" value="P-loop containing nucleotide triphosphate hydrolases"/>
    <property type="match status" value="2"/>
</dbReference>
<dbReference type="InterPro" id="IPR027417">
    <property type="entry name" value="P-loop_NTPase"/>
</dbReference>
<feature type="compositionally biased region" description="Basic residues" evidence="1">
    <location>
        <begin position="791"/>
        <end position="801"/>
    </location>
</feature>
<dbReference type="PROSITE" id="PS50096">
    <property type="entry name" value="IQ"/>
    <property type="match status" value="1"/>
</dbReference>
<dbReference type="GO" id="GO:0005524">
    <property type="term" value="F:ATP binding"/>
    <property type="evidence" value="ECO:0007669"/>
    <property type="project" value="InterPro"/>
</dbReference>
<organism evidence="3 4">
    <name type="scientific">Rhizoclosmatium globosum</name>
    <dbReference type="NCBI Taxonomy" id="329046"/>
    <lineage>
        <taxon>Eukaryota</taxon>
        <taxon>Fungi</taxon>
        <taxon>Fungi incertae sedis</taxon>
        <taxon>Chytridiomycota</taxon>
        <taxon>Chytridiomycota incertae sedis</taxon>
        <taxon>Chytridiomycetes</taxon>
        <taxon>Chytridiales</taxon>
        <taxon>Chytriomycetaceae</taxon>
        <taxon>Rhizoclosmatium</taxon>
    </lineage>
</organism>
<dbReference type="SUPFAM" id="SSF52540">
    <property type="entry name" value="P-loop containing nucleoside triphosphate hydrolases"/>
    <property type="match status" value="1"/>
</dbReference>
<feature type="region of interest" description="Disordered" evidence="1">
    <location>
        <begin position="776"/>
        <end position="801"/>
    </location>
</feature>
<dbReference type="InterPro" id="IPR003959">
    <property type="entry name" value="ATPase_AAA_core"/>
</dbReference>
<reference evidence="3 4" key="1">
    <citation type="submission" date="2016-07" db="EMBL/GenBank/DDBJ databases">
        <title>Pervasive Adenine N6-methylation of Active Genes in Fungi.</title>
        <authorList>
            <consortium name="DOE Joint Genome Institute"/>
            <person name="Mondo S.J."/>
            <person name="Dannebaum R.O."/>
            <person name="Kuo R.C."/>
            <person name="Labutti K."/>
            <person name="Haridas S."/>
            <person name="Kuo A."/>
            <person name="Salamov A."/>
            <person name="Ahrendt S.R."/>
            <person name="Lipzen A."/>
            <person name="Sullivan W."/>
            <person name="Andreopoulos W.B."/>
            <person name="Clum A."/>
            <person name="Lindquist E."/>
            <person name="Daum C."/>
            <person name="Ramamoorthy G.K."/>
            <person name="Gryganskyi A."/>
            <person name="Culley D."/>
            <person name="Magnuson J.K."/>
            <person name="James T.Y."/>
            <person name="O'Malley M.A."/>
            <person name="Stajich J.E."/>
            <person name="Spatafora J.W."/>
            <person name="Visel A."/>
            <person name="Grigoriev I.V."/>
        </authorList>
    </citation>
    <scope>NUCLEOTIDE SEQUENCE [LARGE SCALE GENOMIC DNA]</scope>
    <source>
        <strain evidence="3 4">JEL800</strain>
    </source>
</reference>
<dbReference type="AlphaFoldDB" id="A0A1Y2CX28"/>
<accession>A0A1Y2CX28</accession>
<dbReference type="PANTHER" id="PTHR14690:SF0">
    <property type="entry name" value="IQ MOTIF CONTAINING WITH AAA DOMAIN 1"/>
    <property type="match status" value="1"/>
</dbReference>
<dbReference type="Gene3D" id="1.20.5.190">
    <property type="match status" value="1"/>
</dbReference>
<dbReference type="STRING" id="329046.A0A1Y2CX28"/>
<comment type="caution">
    <text evidence="3">The sequence shown here is derived from an EMBL/GenBank/DDBJ whole genome shotgun (WGS) entry which is preliminary data.</text>
</comment>
<sequence>MSNLHLTKKWNTAHQELLDQIDYETPKDVVMAPKDREMAFQHLAVLYIKYIQAFRKLEVAYDQLVHPQKRRLLKEILTGVMGRKIVEVELSDISYYSEILLDLKLIPEDLALPIPRFILEEREKELAERRMILDTLGARDVSLGDSVRVFPEITTLDAIKMIQINERGRRGDYVQTQREKDLDAGDDEGELNSAALKIQRVFRGHKARKLAKAKLREELIFLGMAAAPRDPKQSAIAKAELNRNRRKIIQVQHEEEYQAALVNTKEKISKVEGPDMKENMQDSFRQWYMEYKRVNGKFPDFPEDSVWQMPGFQFGQAPIAAAEPAATPETPSGKGKGKGKKEEKKKEAKKEDKGKKGKVKKGEAEEDEGPKWKYDESKHLTTIKIECGTYNDQWLHKDDHENFAQKHDQEIVKNDKRKEVEAEIKTEVFEILKQELVNLKLAVDRAKNGKKGKKGKKDKKGKKGKKGKGKKDKKGKKGKKEKDITANRTMESLVEELIQTGLLQRPTKVNISDIKAEYDLLSPTVTKTPLILPTMAEIKRVITEYCILPIGFPRPSEVPGAPSVLLFGPHGTGKTMLVNAVATEAGAQLFNLSPRNTAGQYVGKQNVTKMIHMVFKKVPKDDTTDPKRIKKDLLKQMKGLKVEDRVVVMACSYQPWAGDIKALIPPFGKVLYVPKPDYGSRFSIWREFITRKVPAQAKEINYSLLSRMSEGLSAGAIHLATERVLTERRMKLVFPDTQVDDSEFIDQIVSLPPQEPGEDQEFKEWFEKTPMVKKRTALLTAPEDGEDDKKGKKGDKGKKKK</sequence>
<feature type="region of interest" description="Disordered" evidence="1">
    <location>
        <begin position="322"/>
        <end position="370"/>
    </location>
</feature>